<dbReference type="PROSITE" id="PS50850">
    <property type="entry name" value="MFS"/>
    <property type="match status" value="1"/>
</dbReference>
<dbReference type="InterPro" id="IPR020846">
    <property type="entry name" value="MFS_dom"/>
</dbReference>
<evidence type="ECO:0000259" key="6">
    <source>
        <dbReference type="PROSITE" id="PS50850"/>
    </source>
</evidence>
<dbReference type="Proteomes" id="UP000480178">
    <property type="component" value="Chromosome"/>
</dbReference>
<evidence type="ECO:0000256" key="3">
    <source>
        <dbReference type="ARBA" id="ARBA00022989"/>
    </source>
</evidence>
<feature type="transmembrane region" description="Helical" evidence="5">
    <location>
        <begin position="147"/>
        <end position="167"/>
    </location>
</feature>
<dbReference type="PANTHER" id="PTHR43826">
    <property type="entry name" value="GLUCOSE-6-PHOSPHATE EXCHANGER SLC37A4"/>
    <property type="match status" value="1"/>
</dbReference>
<feature type="transmembrane region" description="Helical" evidence="5">
    <location>
        <begin position="335"/>
        <end position="357"/>
    </location>
</feature>
<dbReference type="PIRSF" id="PIRSF002808">
    <property type="entry name" value="Hexose_phosphate_transp"/>
    <property type="match status" value="1"/>
</dbReference>
<reference evidence="7 8" key="1">
    <citation type="submission" date="2020-01" db="EMBL/GenBank/DDBJ databases">
        <authorList>
            <person name="Kim M.K."/>
        </authorList>
    </citation>
    <scope>NUCLEOTIDE SEQUENCE [LARGE SCALE GENOMIC DNA]</scope>
    <source>
        <strain evidence="7 8">172606-1</strain>
    </source>
</reference>
<dbReference type="InterPro" id="IPR011701">
    <property type="entry name" value="MFS"/>
</dbReference>
<feature type="domain" description="Major facilitator superfamily (MFS) profile" evidence="6">
    <location>
        <begin position="22"/>
        <end position="428"/>
    </location>
</feature>
<gene>
    <name evidence="7" type="ORF">GXP67_07900</name>
</gene>
<dbReference type="PANTHER" id="PTHR43826:SF8">
    <property type="entry name" value="MAJOR FACILITATOR SUPERFAMILY (MFS) PROFILE DOMAIN-CONTAINING PROTEIN"/>
    <property type="match status" value="1"/>
</dbReference>
<keyword evidence="3 5" id="KW-1133">Transmembrane helix</keyword>
<evidence type="ECO:0000256" key="4">
    <source>
        <dbReference type="ARBA" id="ARBA00023136"/>
    </source>
</evidence>
<feature type="transmembrane region" description="Helical" evidence="5">
    <location>
        <begin position="369"/>
        <end position="392"/>
    </location>
</feature>
<dbReference type="InterPro" id="IPR000849">
    <property type="entry name" value="Sugar_P_transporter"/>
</dbReference>
<sequence length="428" mass="45946">MSLPEIAVKPTKLSFRYWQSSTVIGLFIGYCGYYICRSNLSVAAPLIIEEYDTINKEVMGQIASFGVVFYAIGKVINGVLGDFIGGKKVFMLGMIGSILATIVFGLGTGVTIFFVAWAANRMIQSMGWGGLVKVAANWVPYQSYGKIMAFLSLSFLFGDIIAKLLLGQLIKLNIGWQELFFVSAGILAVIALIDFFIVKNDPEHMGFERQPVNPKNLFKDNESSESPQNLKALLLPYFKSLPFLLMLLMSFGLTAIREAFNFWIPTYLYESAGFSQGEASQFSAIFPVFGVASILGAGYLSDTVLKGKRGILIAGACLPIAVVLAVMALGLKGQVIPLVLISLAGLLVLGPYSFLAGAMSMDVGGPKGAATAVGLIDAVGYVGGTLAVWLTGLLAQRIGWTSAFVTLAVIAALTGISAFVYYLTQERK</sequence>
<protein>
    <submittedName>
        <fullName evidence="7">MFS transporter</fullName>
    </submittedName>
</protein>
<accession>A0A6C0GFL8</accession>
<dbReference type="GO" id="GO:0061513">
    <property type="term" value="F:glucose 6-phosphate:phosphate antiporter activity"/>
    <property type="evidence" value="ECO:0007669"/>
    <property type="project" value="TreeGrafter"/>
</dbReference>
<feature type="transmembrane region" description="Helical" evidence="5">
    <location>
        <begin position="17"/>
        <end position="36"/>
    </location>
</feature>
<dbReference type="InterPro" id="IPR051337">
    <property type="entry name" value="OPA_Antiporter"/>
</dbReference>
<feature type="transmembrane region" description="Helical" evidence="5">
    <location>
        <begin position="280"/>
        <end position="299"/>
    </location>
</feature>
<dbReference type="RefSeq" id="WP_162442637.1">
    <property type="nucleotide sequence ID" value="NZ_CP048222.1"/>
</dbReference>
<dbReference type="AlphaFoldDB" id="A0A6C0GFL8"/>
<keyword evidence="8" id="KW-1185">Reference proteome</keyword>
<evidence type="ECO:0000256" key="2">
    <source>
        <dbReference type="ARBA" id="ARBA00022692"/>
    </source>
</evidence>
<feature type="transmembrane region" description="Helical" evidence="5">
    <location>
        <begin position="241"/>
        <end position="260"/>
    </location>
</feature>
<proteinExistence type="predicted"/>
<dbReference type="GO" id="GO:0035435">
    <property type="term" value="P:phosphate ion transmembrane transport"/>
    <property type="evidence" value="ECO:0007669"/>
    <property type="project" value="TreeGrafter"/>
</dbReference>
<comment type="subcellular location">
    <subcellularLocation>
        <location evidence="1">Endomembrane system</location>
        <topology evidence="1">Multi-pass membrane protein</topology>
    </subcellularLocation>
</comment>
<dbReference type="InterPro" id="IPR036259">
    <property type="entry name" value="MFS_trans_sf"/>
</dbReference>
<dbReference type="Gene3D" id="1.20.1250.20">
    <property type="entry name" value="MFS general substrate transporter like domains"/>
    <property type="match status" value="2"/>
</dbReference>
<dbReference type="GO" id="GO:0016020">
    <property type="term" value="C:membrane"/>
    <property type="evidence" value="ECO:0007669"/>
    <property type="project" value="InterPro"/>
</dbReference>
<feature type="transmembrane region" description="Helical" evidence="5">
    <location>
        <begin position="57"/>
        <end position="77"/>
    </location>
</feature>
<evidence type="ECO:0000256" key="5">
    <source>
        <dbReference type="SAM" id="Phobius"/>
    </source>
</evidence>
<evidence type="ECO:0000313" key="8">
    <source>
        <dbReference type="Proteomes" id="UP000480178"/>
    </source>
</evidence>
<evidence type="ECO:0000256" key="1">
    <source>
        <dbReference type="ARBA" id="ARBA00004127"/>
    </source>
</evidence>
<dbReference type="EMBL" id="CP048222">
    <property type="protein sequence ID" value="QHT66583.1"/>
    <property type="molecule type" value="Genomic_DNA"/>
</dbReference>
<dbReference type="Pfam" id="PF07690">
    <property type="entry name" value="MFS_1"/>
    <property type="match status" value="1"/>
</dbReference>
<dbReference type="KEGG" id="rhoz:GXP67_07900"/>
<evidence type="ECO:0000313" key="7">
    <source>
        <dbReference type="EMBL" id="QHT66583.1"/>
    </source>
</evidence>
<dbReference type="GO" id="GO:0012505">
    <property type="term" value="C:endomembrane system"/>
    <property type="evidence" value="ECO:0007669"/>
    <property type="project" value="UniProtKB-SubCell"/>
</dbReference>
<name>A0A6C0GFL8_9BACT</name>
<feature type="transmembrane region" description="Helical" evidence="5">
    <location>
        <begin position="89"/>
        <end position="117"/>
    </location>
</feature>
<feature type="transmembrane region" description="Helical" evidence="5">
    <location>
        <begin position="398"/>
        <end position="423"/>
    </location>
</feature>
<feature type="transmembrane region" description="Helical" evidence="5">
    <location>
        <begin position="179"/>
        <end position="198"/>
    </location>
</feature>
<keyword evidence="4 5" id="KW-0472">Membrane</keyword>
<dbReference type="SUPFAM" id="SSF103473">
    <property type="entry name" value="MFS general substrate transporter"/>
    <property type="match status" value="1"/>
</dbReference>
<organism evidence="7 8">
    <name type="scientific">Rhodocytophaga rosea</name>
    <dbReference type="NCBI Taxonomy" id="2704465"/>
    <lineage>
        <taxon>Bacteria</taxon>
        <taxon>Pseudomonadati</taxon>
        <taxon>Bacteroidota</taxon>
        <taxon>Cytophagia</taxon>
        <taxon>Cytophagales</taxon>
        <taxon>Rhodocytophagaceae</taxon>
        <taxon>Rhodocytophaga</taxon>
    </lineage>
</organism>
<feature type="transmembrane region" description="Helical" evidence="5">
    <location>
        <begin position="311"/>
        <end position="329"/>
    </location>
</feature>
<keyword evidence="2 5" id="KW-0812">Transmembrane</keyword>